<dbReference type="InterPro" id="IPR004096">
    <property type="entry name" value="V4R"/>
</dbReference>
<dbReference type="Pfam" id="PF06505">
    <property type="entry name" value="XylR_N"/>
    <property type="match status" value="1"/>
</dbReference>
<reference evidence="7 8" key="1">
    <citation type="submission" date="2021-02" db="EMBL/GenBank/DDBJ databases">
        <title>De Novo genome assembly of isolated myxobacteria.</title>
        <authorList>
            <person name="Stevens D.C."/>
        </authorList>
    </citation>
    <scope>NUCLEOTIDE SEQUENCE [LARGE SCALE GENOMIC DNA]</scope>
    <source>
        <strain evidence="8">SCPEA02</strain>
    </source>
</reference>
<dbReference type="InterPro" id="IPR025943">
    <property type="entry name" value="Sigma_54_int_dom_ATP-bd_2"/>
</dbReference>
<dbReference type="Gene3D" id="3.30.1380.20">
    <property type="entry name" value="Trafficking protein particle complex subunit 3"/>
    <property type="match status" value="1"/>
</dbReference>
<dbReference type="InterPro" id="IPR002078">
    <property type="entry name" value="Sigma_54_int"/>
</dbReference>
<dbReference type="EMBL" id="CP071090">
    <property type="protein sequence ID" value="QSQ27156.1"/>
    <property type="molecule type" value="Genomic_DNA"/>
</dbReference>
<keyword evidence="2" id="KW-0067">ATP-binding</keyword>
<evidence type="ECO:0000256" key="4">
    <source>
        <dbReference type="ARBA" id="ARBA00023125"/>
    </source>
</evidence>
<name>A0ABX7P9P2_9BACT</name>
<feature type="domain" description="Sigma-54 factor interaction" evidence="6">
    <location>
        <begin position="233"/>
        <end position="462"/>
    </location>
</feature>
<dbReference type="PRINTS" id="PR01590">
    <property type="entry name" value="HTHFIS"/>
</dbReference>
<evidence type="ECO:0000259" key="6">
    <source>
        <dbReference type="PROSITE" id="PS50045"/>
    </source>
</evidence>
<dbReference type="InterPro" id="IPR025662">
    <property type="entry name" value="Sigma_54_int_dom_ATP-bd_1"/>
</dbReference>
<dbReference type="SUPFAM" id="SSF46689">
    <property type="entry name" value="Homeodomain-like"/>
    <property type="match status" value="1"/>
</dbReference>
<dbReference type="InterPro" id="IPR002197">
    <property type="entry name" value="HTH_Fis"/>
</dbReference>
<keyword evidence="1" id="KW-0547">Nucleotide-binding</keyword>
<dbReference type="InterPro" id="IPR010523">
    <property type="entry name" value="XylR_N"/>
</dbReference>
<keyword evidence="5" id="KW-0804">Transcription</keyword>
<sequence>MRLEDLDIRELLDIDPEAGAVRFAGQRAVILDAVAMGLLRKALLDAFGAAAARAVLTRFAFAHGWRMAEALCSGFTWERTEDWRHAGGVIHRLQGLIQLVPGAEDPFSSEGARLEASYEAEQHRLHVGRAEAPVCWTLTGFASGYLSRTEGHPIYVLEDRCLGRGDVECRFRARTREAWGAELEAHLPFFEPDGLDASLRRVAAELKRAEQRLDARRRALARAEAPAVEASGIVACSAGMRRVVELARRAAEVDSTVLILGETGVGKERVARLLHDASPREAGPFVALNCAALSDSLLDSELFGHAKGAFTGAARERPGLLEAAAGGTLFLDEVGELAPSVQAKLLRAMQERQVRRVGENRSRPIDVRVVAATHRELAREVEAGRFRKDLYYRLRVVELRVPPLRERREDVLPLARALLAAAARRMGRPELALTPRAADQLVRHDWPGNVRELENALERAVALARGRRIDWEDLPEDVRESLPAPTAVGGVRPLEAIERDYILAAVERNGGNQTVTARQLGISAATLYRKLKQYGALARDRTWSASP</sequence>
<evidence type="ECO:0000313" key="7">
    <source>
        <dbReference type="EMBL" id="QSQ27156.1"/>
    </source>
</evidence>
<evidence type="ECO:0000256" key="5">
    <source>
        <dbReference type="ARBA" id="ARBA00023163"/>
    </source>
</evidence>
<dbReference type="PROSITE" id="PS00675">
    <property type="entry name" value="SIGMA54_INTERACT_1"/>
    <property type="match status" value="1"/>
</dbReference>
<dbReference type="PROSITE" id="PS50045">
    <property type="entry name" value="SIGMA54_INTERACT_4"/>
    <property type="match status" value="1"/>
</dbReference>
<protein>
    <submittedName>
        <fullName evidence="7">Sigma 54-interacting transcriptional regulator</fullName>
    </submittedName>
</protein>
<dbReference type="InterPro" id="IPR009057">
    <property type="entry name" value="Homeodomain-like_sf"/>
</dbReference>
<dbReference type="Pfam" id="PF02954">
    <property type="entry name" value="HTH_8"/>
    <property type="match status" value="1"/>
</dbReference>
<accession>A0ABX7P9P2</accession>
<organism evidence="7 8">
    <name type="scientific">Pyxidicoccus parkwayensis</name>
    <dbReference type="NCBI Taxonomy" id="2813578"/>
    <lineage>
        <taxon>Bacteria</taxon>
        <taxon>Pseudomonadati</taxon>
        <taxon>Myxococcota</taxon>
        <taxon>Myxococcia</taxon>
        <taxon>Myxococcales</taxon>
        <taxon>Cystobacterineae</taxon>
        <taxon>Myxococcaceae</taxon>
        <taxon>Pyxidicoccus</taxon>
    </lineage>
</organism>
<dbReference type="PROSITE" id="PS00688">
    <property type="entry name" value="SIGMA54_INTERACT_3"/>
    <property type="match status" value="1"/>
</dbReference>
<proteinExistence type="predicted"/>
<dbReference type="CDD" id="cd00009">
    <property type="entry name" value="AAA"/>
    <property type="match status" value="1"/>
</dbReference>
<dbReference type="Gene3D" id="1.10.8.60">
    <property type="match status" value="1"/>
</dbReference>
<dbReference type="InterPro" id="IPR058031">
    <property type="entry name" value="AAA_lid_NorR"/>
</dbReference>
<dbReference type="Gene3D" id="1.10.10.60">
    <property type="entry name" value="Homeodomain-like"/>
    <property type="match status" value="1"/>
</dbReference>
<evidence type="ECO:0000313" key="8">
    <source>
        <dbReference type="Proteomes" id="UP000662747"/>
    </source>
</evidence>
<keyword evidence="4" id="KW-0238">DNA-binding</keyword>
<gene>
    <name evidence="7" type="ORF">JY651_20565</name>
</gene>
<evidence type="ECO:0000256" key="3">
    <source>
        <dbReference type="ARBA" id="ARBA00023015"/>
    </source>
</evidence>
<dbReference type="SMART" id="SM00989">
    <property type="entry name" value="V4R"/>
    <property type="match status" value="1"/>
</dbReference>
<dbReference type="InterPro" id="IPR024096">
    <property type="entry name" value="NO_sig/Golgi_transp_ligand-bd"/>
</dbReference>
<dbReference type="Proteomes" id="UP000662747">
    <property type="component" value="Chromosome"/>
</dbReference>
<dbReference type="Pfam" id="PF25601">
    <property type="entry name" value="AAA_lid_14"/>
    <property type="match status" value="1"/>
</dbReference>
<evidence type="ECO:0000256" key="1">
    <source>
        <dbReference type="ARBA" id="ARBA00022741"/>
    </source>
</evidence>
<dbReference type="Gene3D" id="3.40.50.300">
    <property type="entry name" value="P-loop containing nucleotide triphosphate hydrolases"/>
    <property type="match status" value="1"/>
</dbReference>
<dbReference type="InterPro" id="IPR025944">
    <property type="entry name" value="Sigma_54_int_dom_CS"/>
</dbReference>
<dbReference type="PROSITE" id="PS00676">
    <property type="entry name" value="SIGMA54_INTERACT_2"/>
    <property type="match status" value="1"/>
</dbReference>
<keyword evidence="3" id="KW-0805">Transcription regulation</keyword>
<dbReference type="SUPFAM" id="SSF52540">
    <property type="entry name" value="P-loop containing nucleoside triphosphate hydrolases"/>
    <property type="match status" value="1"/>
</dbReference>
<keyword evidence="8" id="KW-1185">Reference proteome</keyword>
<dbReference type="InterPro" id="IPR027417">
    <property type="entry name" value="P-loop_NTPase"/>
</dbReference>
<dbReference type="Pfam" id="PF02830">
    <property type="entry name" value="V4R"/>
    <property type="match status" value="1"/>
</dbReference>
<dbReference type="PANTHER" id="PTHR32071:SF57">
    <property type="entry name" value="C4-DICARBOXYLATE TRANSPORT TRANSCRIPTIONAL REGULATORY PROTEIN DCTD"/>
    <property type="match status" value="1"/>
</dbReference>
<dbReference type="SMART" id="SM00382">
    <property type="entry name" value="AAA"/>
    <property type="match status" value="1"/>
</dbReference>
<dbReference type="SUPFAM" id="SSF111126">
    <property type="entry name" value="Ligand-binding domain in the NO signalling and Golgi transport"/>
    <property type="match status" value="1"/>
</dbReference>
<dbReference type="InterPro" id="IPR003593">
    <property type="entry name" value="AAA+_ATPase"/>
</dbReference>
<dbReference type="RefSeq" id="WP_206728683.1">
    <property type="nucleotide sequence ID" value="NZ_CP071090.1"/>
</dbReference>
<dbReference type="Pfam" id="PF00158">
    <property type="entry name" value="Sigma54_activat"/>
    <property type="match status" value="1"/>
</dbReference>
<dbReference type="PANTHER" id="PTHR32071">
    <property type="entry name" value="TRANSCRIPTIONAL REGULATORY PROTEIN"/>
    <property type="match status" value="1"/>
</dbReference>
<evidence type="ECO:0000256" key="2">
    <source>
        <dbReference type="ARBA" id="ARBA00022840"/>
    </source>
</evidence>